<dbReference type="EMBL" id="CAMGYJ010000006">
    <property type="protein sequence ID" value="CAI0439154.1"/>
    <property type="molecule type" value="Genomic_DNA"/>
</dbReference>
<dbReference type="PANTHER" id="PTHR33625">
    <property type="entry name" value="OS08G0179900 PROTEIN"/>
    <property type="match status" value="1"/>
</dbReference>
<accession>A0AAV0LZS5</accession>
<keyword evidence="2" id="KW-0472">Membrane</keyword>
<reference evidence="3" key="1">
    <citation type="submission" date="2022-08" db="EMBL/GenBank/DDBJ databases">
        <authorList>
            <person name="Gutierrez-Valencia J."/>
        </authorList>
    </citation>
    <scope>NUCLEOTIDE SEQUENCE</scope>
</reference>
<evidence type="ECO:0000256" key="1">
    <source>
        <dbReference type="SAM" id="MobiDB-lite"/>
    </source>
</evidence>
<organism evidence="3 4">
    <name type="scientific">Linum tenue</name>
    <dbReference type="NCBI Taxonomy" id="586396"/>
    <lineage>
        <taxon>Eukaryota</taxon>
        <taxon>Viridiplantae</taxon>
        <taxon>Streptophyta</taxon>
        <taxon>Embryophyta</taxon>
        <taxon>Tracheophyta</taxon>
        <taxon>Spermatophyta</taxon>
        <taxon>Magnoliopsida</taxon>
        <taxon>eudicotyledons</taxon>
        <taxon>Gunneridae</taxon>
        <taxon>Pentapetalae</taxon>
        <taxon>rosids</taxon>
        <taxon>fabids</taxon>
        <taxon>Malpighiales</taxon>
        <taxon>Linaceae</taxon>
        <taxon>Linum</taxon>
    </lineage>
</organism>
<proteinExistence type="predicted"/>
<evidence type="ECO:0008006" key="5">
    <source>
        <dbReference type="Google" id="ProtNLM"/>
    </source>
</evidence>
<evidence type="ECO:0000313" key="3">
    <source>
        <dbReference type="EMBL" id="CAI0439154.1"/>
    </source>
</evidence>
<comment type="caution">
    <text evidence="3">The sequence shown here is derived from an EMBL/GenBank/DDBJ whole genome shotgun (WGS) entry which is preliminary data.</text>
</comment>
<keyword evidence="2" id="KW-1133">Transmembrane helix</keyword>
<evidence type="ECO:0000313" key="4">
    <source>
        <dbReference type="Proteomes" id="UP001154282"/>
    </source>
</evidence>
<dbReference type="AlphaFoldDB" id="A0AAV0LZS5"/>
<gene>
    <name evidence="3" type="ORF">LITE_LOCUS26047</name>
</gene>
<keyword evidence="4" id="KW-1185">Reference proteome</keyword>
<feature type="transmembrane region" description="Helical" evidence="2">
    <location>
        <begin position="292"/>
        <end position="309"/>
    </location>
</feature>
<evidence type="ECO:0000256" key="2">
    <source>
        <dbReference type="SAM" id="Phobius"/>
    </source>
</evidence>
<dbReference type="Proteomes" id="UP001154282">
    <property type="component" value="Unassembled WGS sequence"/>
</dbReference>
<feature type="region of interest" description="Disordered" evidence="1">
    <location>
        <begin position="210"/>
        <end position="233"/>
    </location>
</feature>
<dbReference type="PANTHER" id="PTHR33625:SF4">
    <property type="entry name" value="OS08G0179900 PROTEIN"/>
    <property type="match status" value="1"/>
</dbReference>
<protein>
    <recommendedName>
        <fullName evidence="5">Transmembrane protein</fullName>
    </recommendedName>
</protein>
<keyword evidence="2" id="KW-0812">Transmembrane</keyword>
<sequence>MGGGAAMRTVAKVAGIGVVNSGFRGAVSGLPPAEHSVRSASHTVSAAISSTSSTSSLSGVAAVQRPVWELDEWEFAGGEEEVISEPLEPKPRLVFGGPPTSQEAQEATAELKDALEKISSPALGGSAASIGFSDHLGLPLLTTSELESKTCLTCERKAAPEYAVKAFKLLNESPAAQSVVVSIASDPNVWDAVMRNDALTAFLQSHKTITSPTSEASTESVTDSSSEDAESVVHEEPRSRFMAYLDDIKVTVVDMFGTVSSFLQNMFAVPPAAAAGESDEGNAKSTFMENTVGASLLGLAVMAIMMVVLRRV</sequence>
<feature type="compositionally biased region" description="Low complexity" evidence="1">
    <location>
        <begin position="213"/>
        <end position="224"/>
    </location>
</feature>
<name>A0AAV0LZS5_9ROSI</name>